<evidence type="ECO:0000256" key="1">
    <source>
        <dbReference type="ARBA" id="ARBA00001823"/>
    </source>
</evidence>
<dbReference type="Gene3D" id="3.40.50.300">
    <property type="entry name" value="P-loop containing nucleotide triphosphate hydrolases"/>
    <property type="match status" value="2"/>
</dbReference>
<gene>
    <name evidence="14" type="primary">cysN</name>
    <name evidence="12" type="synonym">cysC</name>
    <name evidence="14" type="ordered locus">Minf_1880</name>
</gene>
<keyword evidence="7 12" id="KW-0547">Nucleotide-binding</keyword>
<keyword evidence="12" id="KW-0597">Phosphoprotein</keyword>
<keyword evidence="9" id="KW-0342">GTP-binding</keyword>
<keyword evidence="10" id="KW-0511">Multifunctional enzyme</keyword>
<evidence type="ECO:0000259" key="13">
    <source>
        <dbReference type="PROSITE" id="PS51722"/>
    </source>
</evidence>
<dbReference type="CDD" id="cd02027">
    <property type="entry name" value="APSK"/>
    <property type="match status" value="1"/>
</dbReference>
<dbReference type="InterPro" id="IPR050100">
    <property type="entry name" value="TRAFAC_GTPase_members"/>
</dbReference>
<dbReference type="InterPro" id="IPR009000">
    <property type="entry name" value="Transl_B-barrel_sf"/>
</dbReference>
<evidence type="ECO:0000313" key="15">
    <source>
        <dbReference type="Proteomes" id="UP000009149"/>
    </source>
</evidence>
<proteinExistence type="inferred from homology"/>
<dbReference type="EMBL" id="CP000975">
    <property type="protein sequence ID" value="ACD83934.1"/>
    <property type="molecule type" value="Genomic_DNA"/>
</dbReference>
<dbReference type="InterPro" id="IPR005225">
    <property type="entry name" value="Small_GTP-bd"/>
</dbReference>
<evidence type="ECO:0000256" key="3">
    <source>
        <dbReference type="ARBA" id="ARBA00005438"/>
    </source>
</evidence>
<dbReference type="AlphaFoldDB" id="B3DXY2"/>
<comment type="similarity">
    <text evidence="4">In the N-terminal section; belongs to the TRAFAC class translation factor GTPase superfamily. Classic translation factor GTPase family. CysN/NodQ subfamily.</text>
</comment>
<dbReference type="SUPFAM" id="SSF52540">
    <property type="entry name" value="P-loop containing nucleoside triphosphate hydrolases"/>
    <property type="match status" value="2"/>
</dbReference>
<dbReference type="NCBIfam" id="TIGR00231">
    <property type="entry name" value="small_GTP"/>
    <property type="match status" value="1"/>
</dbReference>
<dbReference type="eggNOG" id="COG0529">
    <property type="taxonomic scope" value="Bacteria"/>
</dbReference>
<accession>B3DXY2</accession>
<evidence type="ECO:0000256" key="11">
    <source>
        <dbReference type="ARBA" id="ARBA00049370"/>
    </source>
</evidence>
<dbReference type="GO" id="GO:0003924">
    <property type="term" value="F:GTPase activity"/>
    <property type="evidence" value="ECO:0007669"/>
    <property type="project" value="InterPro"/>
</dbReference>
<dbReference type="InterPro" id="IPR002891">
    <property type="entry name" value="APS"/>
</dbReference>
<dbReference type="Pfam" id="PF22594">
    <property type="entry name" value="GTP-eEF1A_C"/>
    <property type="match status" value="1"/>
</dbReference>
<evidence type="ECO:0000313" key="14">
    <source>
        <dbReference type="EMBL" id="ACD83934.1"/>
    </source>
</evidence>
<dbReference type="CDD" id="cd04095">
    <property type="entry name" value="CysN_NoDQ_III"/>
    <property type="match status" value="1"/>
</dbReference>
<keyword evidence="6 12" id="KW-0808">Transferase</keyword>
<evidence type="ECO:0000256" key="6">
    <source>
        <dbReference type="ARBA" id="ARBA00022679"/>
    </source>
</evidence>
<sequence length="645" mass="71984">MKTSFKKKPMKNDLPLEARSLNVIFAGHVDHGKSTLIGRILWETDSISKEKKETVIAYCKKNNIDFEYAFLLDSLAEERTQNITIDVTEVHFFYGKRRFRIIDAPGHLEFLKNMISGAAKADCAVLVIDVTSGIGEQTKRHALLLSLLGIKQIVIAMNKFDLVNYDRQTYERLSNECKSLFKKLGLDSLSIVPLSAKAGENIIGRSQRFSWYHGGSLLEVLLGLESSESAECSPLRLPIQDIYRFDNRRLLAGRIESGKIECGELVRFFPSGKKSRIKAIHHWPAESSPLKVTAGKSTAIQIEDEIFIERGEIIAHEDSPPLVGTDFCARLFWLGDSPLIVGAPYTFRLATGQSVARVLQVNRVIDACTLEDLQPVPMEVKKNETAEIILRTSAPIACDPFEKIPMTGRFILADRDRISGGGIILKVLPSKAVHETQGRSRITQLQRTKFLGHRSGVFWMTGLSGSGKTTLSNRLEQMLFHRGILAYVIDGDELRTGLSKDLGFDVESRRENIRRAAEMAKTLAKSGLVVIVALISPFDVDRKNARAICEKEGILFKEIYVDAPLDICKSRDPKFLYLKASKGEIPQMTGLDSPYEPPQSCDLHLLTGSESIESCLGKLLDFIIPLVRLTPDKEKDLLEDPAAEI</sequence>
<feature type="domain" description="Tr-type G" evidence="13">
    <location>
        <begin position="18"/>
        <end position="235"/>
    </location>
</feature>
<evidence type="ECO:0000256" key="12">
    <source>
        <dbReference type="HAMAP-Rule" id="MF_00065"/>
    </source>
</evidence>
<dbReference type="NCBIfam" id="TIGR00455">
    <property type="entry name" value="apsK"/>
    <property type="match status" value="1"/>
</dbReference>
<dbReference type="HAMAP" id="MF_00065">
    <property type="entry name" value="Adenylyl_sulf_kinase"/>
    <property type="match status" value="1"/>
</dbReference>
<dbReference type="GO" id="GO:0000103">
    <property type="term" value="P:sulfate assimilation"/>
    <property type="evidence" value="ECO:0007669"/>
    <property type="project" value="UniProtKB-UniRule"/>
</dbReference>
<organism evidence="14 15">
    <name type="scientific">Methylacidiphilum infernorum (isolate V4)</name>
    <name type="common">Methylokorus infernorum (strain V4)</name>
    <dbReference type="NCBI Taxonomy" id="481448"/>
    <lineage>
        <taxon>Bacteria</taxon>
        <taxon>Pseudomonadati</taxon>
        <taxon>Verrucomicrobiota</taxon>
        <taxon>Methylacidiphilae</taxon>
        <taxon>Methylacidiphilales</taxon>
        <taxon>Methylacidiphilaceae</taxon>
        <taxon>Methylacidiphilum (ex Ratnadevi et al. 2023)</taxon>
    </lineage>
</organism>
<dbReference type="STRING" id="481448.Minf_1880"/>
<dbReference type="GO" id="GO:0004781">
    <property type="term" value="F:sulfate adenylyltransferase (ATP) activity"/>
    <property type="evidence" value="ECO:0007669"/>
    <property type="project" value="UniProtKB-EC"/>
</dbReference>
<dbReference type="eggNOG" id="COG2895">
    <property type="taxonomic scope" value="Bacteria"/>
</dbReference>
<evidence type="ECO:0000256" key="4">
    <source>
        <dbReference type="ARBA" id="ARBA00007237"/>
    </source>
</evidence>
<dbReference type="InterPro" id="IPR054696">
    <property type="entry name" value="GTP-eEF1A_C"/>
</dbReference>
<dbReference type="GO" id="GO:0005524">
    <property type="term" value="F:ATP binding"/>
    <property type="evidence" value="ECO:0007669"/>
    <property type="project" value="UniProtKB-UniRule"/>
</dbReference>
<comment type="function">
    <text evidence="12">Catalyzes the synthesis of activated sulfate.</text>
</comment>
<dbReference type="PRINTS" id="PR00315">
    <property type="entry name" value="ELONGATNFCT"/>
</dbReference>
<dbReference type="Proteomes" id="UP000009149">
    <property type="component" value="Chromosome"/>
</dbReference>
<dbReference type="NCBIfam" id="NF003013">
    <property type="entry name" value="PRK03846.1"/>
    <property type="match status" value="1"/>
</dbReference>
<dbReference type="PANTHER" id="PTHR23115">
    <property type="entry name" value="TRANSLATION FACTOR"/>
    <property type="match status" value="1"/>
</dbReference>
<dbReference type="InterPro" id="IPR059117">
    <property type="entry name" value="APS_kinase_dom"/>
</dbReference>
<dbReference type="Gene3D" id="2.40.30.10">
    <property type="entry name" value="Translation factors"/>
    <property type="match status" value="2"/>
</dbReference>
<name>B3DXY2_METI4</name>
<dbReference type="GO" id="GO:0005525">
    <property type="term" value="F:GTP binding"/>
    <property type="evidence" value="ECO:0007669"/>
    <property type="project" value="UniProtKB-KW"/>
</dbReference>
<comment type="pathway">
    <text evidence="12">Sulfur metabolism; hydrogen sulfide biosynthesis; sulfite from sulfate: step 2/3.</text>
</comment>
<evidence type="ECO:0000256" key="5">
    <source>
        <dbReference type="ARBA" id="ARBA00012121"/>
    </source>
</evidence>
<dbReference type="InterPro" id="IPR000795">
    <property type="entry name" value="T_Tr_GTP-bd_dom"/>
</dbReference>
<keyword evidence="14" id="KW-0548">Nucleotidyltransferase</keyword>
<evidence type="ECO:0000256" key="2">
    <source>
        <dbReference type="ARBA" id="ARBA00002357"/>
    </source>
</evidence>
<dbReference type="SUPFAM" id="SSF50465">
    <property type="entry name" value="EF-Tu/eEF-1alpha/eIF2-gamma C-terminal domain"/>
    <property type="match status" value="1"/>
</dbReference>
<feature type="active site" description="Phosphoserine intermediate" evidence="12">
    <location>
        <position position="536"/>
    </location>
</feature>
<feature type="binding site" evidence="12">
    <location>
        <begin position="462"/>
        <end position="469"/>
    </location>
    <ligand>
        <name>ATP</name>
        <dbReference type="ChEBI" id="CHEBI:30616"/>
    </ligand>
</feature>
<dbReference type="GO" id="GO:0004020">
    <property type="term" value="F:adenylylsulfate kinase activity"/>
    <property type="evidence" value="ECO:0007669"/>
    <property type="project" value="UniProtKB-UniRule"/>
</dbReference>
<comment type="catalytic activity">
    <reaction evidence="1 12">
        <text>adenosine 5'-phosphosulfate + ATP = 3'-phosphoadenylyl sulfate + ADP + H(+)</text>
        <dbReference type="Rhea" id="RHEA:24152"/>
        <dbReference type="ChEBI" id="CHEBI:15378"/>
        <dbReference type="ChEBI" id="CHEBI:30616"/>
        <dbReference type="ChEBI" id="CHEBI:58243"/>
        <dbReference type="ChEBI" id="CHEBI:58339"/>
        <dbReference type="ChEBI" id="CHEBI:456216"/>
        <dbReference type="EC" id="2.7.1.25"/>
    </reaction>
</comment>
<dbReference type="HOGENOM" id="CLU_007265_5_3_0"/>
<dbReference type="UniPathway" id="UPA00140">
    <property type="reaction ID" value="UER00205"/>
</dbReference>
<comment type="function">
    <text evidence="2">APS kinase catalyzes the synthesis of activated sulfate.</text>
</comment>
<dbReference type="InterPro" id="IPR044139">
    <property type="entry name" value="CysN_NoDQ_III"/>
</dbReference>
<dbReference type="InterPro" id="IPR009001">
    <property type="entry name" value="Transl_elong_EF1A/Init_IF2_C"/>
</dbReference>
<dbReference type="Pfam" id="PF00009">
    <property type="entry name" value="GTP_EFTU"/>
    <property type="match status" value="1"/>
</dbReference>
<reference evidence="14 15" key="1">
    <citation type="journal article" date="2008" name="Biol. Direct">
        <title>Complete genome sequence of the extremely acidophilic methanotroph isolate V4, Methylacidiphilum infernorum, a representative of the bacterial phylum Verrucomicrobia.</title>
        <authorList>
            <person name="Hou S."/>
            <person name="Makarova K.S."/>
            <person name="Saw J.H."/>
            <person name="Senin P."/>
            <person name="Ly B.V."/>
            <person name="Zhou Z."/>
            <person name="Ren Y."/>
            <person name="Wang J."/>
            <person name="Galperin M.Y."/>
            <person name="Omelchenko M.V."/>
            <person name="Wolf Y.I."/>
            <person name="Yutin N."/>
            <person name="Koonin E.V."/>
            <person name="Stott M.B."/>
            <person name="Mountain B.W."/>
            <person name="Crowe M.A."/>
            <person name="Smirnova A.V."/>
            <person name="Dunfield P.F."/>
            <person name="Feng L."/>
            <person name="Wang L."/>
            <person name="Alam M."/>
        </authorList>
    </citation>
    <scope>NUCLEOTIDE SEQUENCE [LARGE SCALE GENOMIC DNA]</scope>
    <source>
        <strain evidence="15">Isolate V4</strain>
    </source>
</reference>
<keyword evidence="12 14" id="KW-0418">Kinase</keyword>
<evidence type="ECO:0000256" key="7">
    <source>
        <dbReference type="ARBA" id="ARBA00022741"/>
    </source>
</evidence>
<dbReference type="InterPro" id="IPR027417">
    <property type="entry name" value="P-loop_NTPase"/>
</dbReference>
<protein>
    <recommendedName>
        <fullName evidence="5 12">Adenylyl-sulfate kinase</fullName>
        <ecNumber evidence="5 12">2.7.1.25</ecNumber>
    </recommendedName>
    <alternativeName>
        <fullName evidence="12">APS kinase</fullName>
    </alternativeName>
    <alternativeName>
        <fullName evidence="12">ATP adenosine-5'-phosphosulfate 3'-phosphotransferase</fullName>
    </alternativeName>
    <alternativeName>
        <fullName evidence="12">Adenosine-5'-phosphosulfate kinase</fullName>
    </alternativeName>
</protein>
<dbReference type="SUPFAM" id="SSF50447">
    <property type="entry name" value="Translation proteins"/>
    <property type="match status" value="1"/>
</dbReference>
<comment type="catalytic activity">
    <reaction evidence="11">
        <text>sulfate + ATP + H(+) = adenosine 5'-phosphosulfate + diphosphate</text>
        <dbReference type="Rhea" id="RHEA:18133"/>
        <dbReference type="ChEBI" id="CHEBI:15378"/>
        <dbReference type="ChEBI" id="CHEBI:16189"/>
        <dbReference type="ChEBI" id="CHEBI:30616"/>
        <dbReference type="ChEBI" id="CHEBI:33019"/>
        <dbReference type="ChEBI" id="CHEBI:58243"/>
        <dbReference type="EC" id="2.7.7.4"/>
    </reaction>
</comment>
<evidence type="ECO:0000256" key="9">
    <source>
        <dbReference type="ARBA" id="ARBA00023134"/>
    </source>
</evidence>
<dbReference type="EC" id="2.7.1.25" evidence="5 12"/>
<evidence type="ECO:0000256" key="8">
    <source>
        <dbReference type="ARBA" id="ARBA00022840"/>
    </source>
</evidence>
<evidence type="ECO:0000256" key="10">
    <source>
        <dbReference type="ARBA" id="ARBA00023268"/>
    </source>
</evidence>
<dbReference type="Pfam" id="PF01583">
    <property type="entry name" value="APS_kinase"/>
    <property type="match status" value="1"/>
</dbReference>
<comment type="similarity">
    <text evidence="12">Belongs to the APS kinase family.</text>
</comment>
<dbReference type="KEGG" id="min:Minf_1880"/>
<dbReference type="PROSITE" id="PS51722">
    <property type="entry name" value="G_TR_2"/>
    <property type="match status" value="1"/>
</dbReference>
<keyword evidence="8 12" id="KW-0067">ATP-binding</keyword>
<comment type="similarity">
    <text evidence="3">In the C-terminal section; belongs to the APS kinase family.</text>
</comment>
<dbReference type="GO" id="GO:0070814">
    <property type="term" value="P:hydrogen sulfide biosynthetic process"/>
    <property type="evidence" value="ECO:0007669"/>
    <property type="project" value="UniProtKB-UniRule"/>
</dbReference>